<dbReference type="EMBL" id="JBBJBU010000002">
    <property type="protein sequence ID" value="KAK7206925.1"/>
    <property type="molecule type" value="Genomic_DNA"/>
</dbReference>
<evidence type="ECO:0000256" key="9">
    <source>
        <dbReference type="ARBA" id="ARBA00022776"/>
    </source>
</evidence>
<keyword evidence="9" id="KW-0498">Mitosis</keyword>
<dbReference type="GeneID" id="90037653"/>
<evidence type="ECO:0000313" key="18">
    <source>
        <dbReference type="Proteomes" id="UP001498771"/>
    </source>
</evidence>
<evidence type="ECO:0000256" key="6">
    <source>
        <dbReference type="ARBA" id="ARBA00022454"/>
    </source>
</evidence>
<evidence type="ECO:0000256" key="7">
    <source>
        <dbReference type="ARBA" id="ARBA00022490"/>
    </source>
</evidence>
<dbReference type="PANTHER" id="PTHR28262:SF1">
    <property type="entry name" value="DASH COMPLEX SUBUNIT SPC19"/>
    <property type="match status" value="1"/>
</dbReference>
<dbReference type="PANTHER" id="PTHR28262">
    <property type="entry name" value="DASH COMPLEX SUBUNIT SPC19"/>
    <property type="match status" value="1"/>
</dbReference>
<evidence type="ECO:0000256" key="15">
    <source>
        <dbReference type="ARBA" id="ARBA00032583"/>
    </source>
</evidence>
<accession>A0ABR1FAR9</accession>
<evidence type="ECO:0000313" key="17">
    <source>
        <dbReference type="EMBL" id="KAK7206925.1"/>
    </source>
</evidence>
<evidence type="ECO:0000256" key="14">
    <source>
        <dbReference type="ARBA" id="ARBA00023328"/>
    </source>
</evidence>
<protein>
    <recommendedName>
        <fullName evidence="5">DASH complex subunit SPC19</fullName>
    </recommendedName>
    <alternativeName>
        <fullName evidence="15">Outer kinetochore protein SPC19</fullName>
    </alternativeName>
</protein>
<proteinExistence type="inferred from homology"/>
<keyword evidence="9" id="KW-0131">Cell cycle</keyword>
<comment type="subunit">
    <text evidence="16">Component of the DASH complex consisting of ASK1, DAD1, DAD2, DAD3, DAD4, DAM1, DUO1, HSK3, SPC19 and SPC34, with a stoichiometry of one copy of each subunit per complex. Multiple DASH complexes oligomerize to form a ring that encircles spindle microtubules and organizes the rod-like NDC80 complexes of the outer kinetochore. DASH complex oligomerization strengthens microtubule attachments. On cytoplasmic microtubules, DASH complexes appear to form patches instead of rings.</text>
</comment>
<evidence type="ECO:0000256" key="11">
    <source>
        <dbReference type="ARBA" id="ARBA00022838"/>
    </source>
</evidence>
<keyword evidence="6" id="KW-0158">Chromosome</keyword>
<keyword evidence="18" id="KW-1185">Reference proteome</keyword>
<comment type="similarity">
    <text evidence="4">Belongs to the DASH complex SPC19 family.</text>
</comment>
<name>A0ABR1FAR9_9ASCO</name>
<gene>
    <name evidence="17" type="ORF">BZA70DRAFT_275345</name>
</gene>
<evidence type="ECO:0000256" key="1">
    <source>
        <dbReference type="ARBA" id="ARBA00004123"/>
    </source>
</evidence>
<evidence type="ECO:0000256" key="13">
    <source>
        <dbReference type="ARBA" id="ARBA00023242"/>
    </source>
</evidence>
<keyword evidence="7" id="KW-0963">Cytoplasm</keyword>
<evidence type="ECO:0000256" key="16">
    <source>
        <dbReference type="ARBA" id="ARBA00046633"/>
    </source>
</evidence>
<comment type="subcellular location">
    <subcellularLocation>
        <location evidence="3">Chromosome</location>
        <location evidence="3">Centromere</location>
        <location evidence="3">Kinetochore</location>
    </subcellularLocation>
    <subcellularLocation>
        <location evidence="2">Cytoplasm</location>
        <location evidence="2">Cytoskeleton</location>
        <location evidence="2">Spindle</location>
    </subcellularLocation>
    <subcellularLocation>
        <location evidence="1">Nucleus</location>
    </subcellularLocation>
</comment>
<keyword evidence="8" id="KW-0493">Microtubule</keyword>
<evidence type="ECO:0000256" key="3">
    <source>
        <dbReference type="ARBA" id="ARBA00004629"/>
    </source>
</evidence>
<organism evidence="17 18">
    <name type="scientific">Myxozyma melibiosi</name>
    <dbReference type="NCBI Taxonomy" id="54550"/>
    <lineage>
        <taxon>Eukaryota</taxon>
        <taxon>Fungi</taxon>
        <taxon>Dikarya</taxon>
        <taxon>Ascomycota</taxon>
        <taxon>Saccharomycotina</taxon>
        <taxon>Lipomycetes</taxon>
        <taxon>Lipomycetales</taxon>
        <taxon>Lipomycetaceae</taxon>
        <taxon>Myxozyma</taxon>
    </lineage>
</organism>
<evidence type="ECO:0000256" key="4">
    <source>
        <dbReference type="ARBA" id="ARBA00008952"/>
    </source>
</evidence>
<comment type="caution">
    <text evidence="17">The sequence shown here is derived from an EMBL/GenBank/DDBJ whole genome shotgun (WGS) entry which is preliminary data.</text>
</comment>
<keyword evidence="14" id="KW-0137">Centromere</keyword>
<keyword evidence="11" id="KW-0995">Kinetochore</keyword>
<dbReference type="Pfam" id="PF08287">
    <property type="entry name" value="DASH_Spc19"/>
    <property type="match status" value="1"/>
</dbReference>
<evidence type="ECO:0000256" key="12">
    <source>
        <dbReference type="ARBA" id="ARBA00023212"/>
    </source>
</evidence>
<evidence type="ECO:0000256" key="5">
    <source>
        <dbReference type="ARBA" id="ARBA00016329"/>
    </source>
</evidence>
<dbReference type="RefSeq" id="XP_064769958.1">
    <property type="nucleotide sequence ID" value="XM_064912141.1"/>
</dbReference>
<keyword evidence="13" id="KW-0539">Nucleus</keyword>
<keyword evidence="12" id="KW-0206">Cytoskeleton</keyword>
<keyword evidence="10" id="KW-0159">Chromosome partition</keyword>
<dbReference type="Proteomes" id="UP001498771">
    <property type="component" value="Unassembled WGS sequence"/>
</dbReference>
<reference evidence="17 18" key="1">
    <citation type="submission" date="2024-03" db="EMBL/GenBank/DDBJ databases">
        <title>Genome-scale model development and genomic sequencing of the oleaginous clade Lipomyces.</title>
        <authorList>
            <consortium name="Lawrence Berkeley National Laboratory"/>
            <person name="Czajka J.J."/>
            <person name="Han Y."/>
            <person name="Kim J."/>
            <person name="Mondo S.J."/>
            <person name="Hofstad B.A."/>
            <person name="Robles A."/>
            <person name="Haridas S."/>
            <person name="Riley R."/>
            <person name="LaButti K."/>
            <person name="Pangilinan J."/>
            <person name="Andreopoulos W."/>
            <person name="Lipzen A."/>
            <person name="Yan J."/>
            <person name="Wang M."/>
            <person name="Ng V."/>
            <person name="Grigoriev I.V."/>
            <person name="Spatafora J.W."/>
            <person name="Magnuson J.K."/>
            <person name="Baker S.E."/>
            <person name="Pomraning K.R."/>
        </authorList>
    </citation>
    <scope>NUCLEOTIDE SEQUENCE [LARGE SCALE GENOMIC DNA]</scope>
    <source>
        <strain evidence="17 18">Phaff 52-87</strain>
    </source>
</reference>
<evidence type="ECO:0000256" key="8">
    <source>
        <dbReference type="ARBA" id="ARBA00022701"/>
    </source>
</evidence>
<dbReference type="InterPro" id="IPR013251">
    <property type="entry name" value="DASH_Spc19"/>
</dbReference>
<evidence type="ECO:0000256" key="10">
    <source>
        <dbReference type="ARBA" id="ARBA00022829"/>
    </source>
</evidence>
<keyword evidence="9" id="KW-0132">Cell division</keyword>
<sequence length="112" mass="12630">MNSSYLYSLQGCVSSLRMSNDLLSSSIASLDSGVNDLPRMKTVLKTDRVFEVVPESEVNTVKQSLQGEVEPQIIDLLKMADTAISRLERREKNLVAKAQLQEVRLQQATRRY</sequence>
<evidence type="ECO:0000256" key="2">
    <source>
        <dbReference type="ARBA" id="ARBA00004186"/>
    </source>
</evidence>